<evidence type="ECO:0000313" key="6">
    <source>
        <dbReference type="EMBL" id="WAM31688.1"/>
    </source>
</evidence>
<dbReference type="RefSeq" id="WP_269015390.1">
    <property type="nucleotide sequence ID" value="NZ_CP113864.1"/>
</dbReference>
<keyword evidence="3 4" id="KW-0472">Membrane</keyword>
<feature type="transmembrane region" description="Helical" evidence="4">
    <location>
        <begin position="12"/>
        <end position="36"/>
    </location>
</feature>
<dbReference type="PANTHER" id="PTHR30224:SF4">
    <property type="entry name" value="ELECTRON TRANSPORT PROTEIN YCCM-RELATED"/>
    <property type="match status" value="1"/>
</dbReference>
<keyword evidence="4" id="KW-0812">Transmembrane</keyword>
<dbReference type="InterPro" id="IPR017896">
    <property type="entry name" value="4Fe4S_Fe-S-bd"/>
</dbReference>
<feature type="domain" description="4Fe-4S ferredoxin-type" evidence="5">
    <location>
        <begin position="181"/>
        <end position="219"/>
    </location>
</feature>
<accession>A0ABY7BFU2</accession>
<feature type="transmembrane region" description="Helical" evidence="4">
    <location>
        <begin position="139"/>
        <end position="160"/>
    </location>
</feature>
<evidence type="ECO:0000259" key="5">
    <source>
        <dbReference type="Pfam" id="PF12801"/>
    </source>
</evidence>
<dbReference type="PANTHER" id="PTHR30224">
    <property type="entry name" value="ELECTRON TRANSPORT PROTEIN"/>
    <property type="match status" value="1"/>
</dbReference>
<feature type="transmembrane region" description="Helical" evidence="4">
    <location>
        <begin position="202"/>
        <end position="220"/>
    </location>
</feature>
<organism evidence="6 7">
    <name type="scientific">Caldicellulosiruptor naganoensis</name>
    <dbReference type="NCBI Taxonomy" id="29324"/>
    <lineage>
        <taxon>Bacteria</taxon>
        <taxon>Bacillati</taxon>
        <taxon>Bacillota</taxon>
        <taxon>Bacillota incertae sedis</taxon>
        <taxon>Caldicellulosiruptorales</taxon>
        <taxon>Caldicellulosiruptoraceae</taxon>
        <taxon>Caldicellulosiruptor</taxon>
    </lineage>
</organism>
<reference evidence="6" key="1">
    <citation type="submission" date="2022-12" db="EMBL/GenBank/DDBJ databases">
        <authorList>
            <person name="Bing R.G."/>
            <person name="Willard D.J."/>
            <person name="Manesh M.J.H."/>
            <person name="Laemthong T."/>
            <person name="Crosby J.R."/>
            <person name="Kelly R.M."/>
        </authorList>
    </citation>
    <scope>NUCLEOTIDE SEQUENCE</scope>
    <source>
        <strain evidence="6">DSM 8991</strain>
    </source>
</reference>
<name>A0ABY7BFU2_9FIRM</name>
<evidence type="ECO:0000256" key="4">
    <source>
        <dbReference type="SAM" id="Phobius"/>
    </source>
</evidence>
<dbReference type="Pfam" id="PF12801">
    <property type="entry name" value="Fer4_5"/>
    <property type="match status" value="2"/>
</dbReference>
<dbReference type="InterPro" id="IPR052378">
    <property type="entry name" value="NosR_regulator"/>
</dbReference>
<feature type="domain" description="4Fe-4S ferredoxin-type" evidence="5">
    <location>
        <begin position="80"/>
        <end position="123"/>
    </location>
</feature>
<protein>
    <submittedName>
        <fullName evidence="6">4Fe-4S binding protein</fullName>
    </submittedName>
</protein>
<sequence>MKKSTKKNEINKYLRLFSQILFFTIILIIAIIHSLAEKGVAIKIPFFSKASLHSLCPFGGVVSVYQLITKGTFVQKIHESSFVLLAIVTVLSILFGSIFCGFICPFGSVQEWIGKLGKMIFKKRFNKFIPSKYDRYFRYFRYVVLLWVVYITAKTGTLVFANIDPYHTLFTFWTGEVAIQALIFLIVIIILSFIIERPFCKYFCPLGAFIGLFNLIRIRLLNKKYYQQCIKQT</sequence>
<evidence type="ECO:0000256" key="1">
    <source>
        <dbReference type="ARBA" id="ARBA00004236"/>
    </source>
</evidence>
<dbReference type="EMBL" id="CP113864">
    <property type="protein sequence ID" value="WAM31688.1"/>
    <property type="molecule type" value="Genomic_DNA"/>
</dbReference>
<keyword evidence="7" id="KW-1185">Reference proteome</keyword>
<feature type="transmembrane region" description="Helical" evidence="4">
    <location>
        <begin position="82"/>
        <end position="109"/>
    </location>
</feature>
<keyword evidence="2" id="KW-1003">Cell membrane</keyword>
<evidence type="ECO:0000313" key="7">
    <source>
        <dbReference type="Proteomes" id="UP001164745"/>
    </source>
</evidence>
<evidence type="ECO:0000256" key="2">
    <source>
        <dbReference type="ARBA" id="ARBA00022475"/>
    </source>
</evidence>
<comment type="subcellular location">
    <subcellularLocation>
        <location evidence="1">Cell membrane</location>
    </subcellularLocation>
</comment>
<proteinExistence type="predicted"/>
<keyword evidence="4" id="KW-1133">Transmembrane helix</keyword>
<gene>
    <name evidence="6" type="ORF">OTJ99_000120</name>
</gene>
<dbReference type="Proteomes" id="UP001164745">
    <property type="component" value="Chromosome"/>
</dbReference>
<feature type="transmembrane region" description="Helical" evidence="4">
    <location>
        <begin position="172"/>
        <end position="195"/>
    </location>
</feature>
<evidence type="ECO:0000256" key="3">
    <source>
        <dbReference type="ARBA" id="ARBA00023136"/>
    </source>
</evidence>